<comment type="caution">
    <text evidence="1">The sequence shown here is derived from an EMBL/GenBank/DDBJ whole genome shotgun (WGS) entry which is preliminary data.</text>
</comment>
<evidence type="ECO:0000313" key="1">
    <source>
        <dbReference type="EMBL" id="MDR7163770.1"/>
    </source>
</evidence>
<protein>
    <submittedName>
        <fullName evidence="1">Uncharacterized protein</fullName>
    </submittedName>
</protein>
<dbReference type="AlphaFoldDB" id="A0AAW8NA25"/>
<reference evidence="1" key="1">
    <citation type="submission" date="2023-07" db="EMBL/GenBank/DDBJ databases">
        <title>Sorghum-associated microbial communities from plants grown in Nebraska, USA.</title>
        <authorList>
            <person name="Schachtman D."/>
        </authorList>
    </citation>
    <scope>NUCLEOTIDE SEQUENCE</scope>
    <source>
        <strain evidence="1">BE261</strain>
    </source>
</reference>
<accession>A0AAW8NA25</accession>
<dbReference type="Proteomes" id="UP001262032">
    <property type="component" value="Unassembled WGS sequence"/>
</dbReference>
<name>A0AAW8NA25_PSEOX</name>
<evidence type="ECO:0000313" key="2">
    <source>
        <dbReference type="Proteomes" id="UP001262032"/>
    </source>
</evidence>
<organism evidence="1 2">
    <name type="scientific">Pseudarthrobacter oxydans</name>
    <name type="common">Arthrobacter oxydans</name>
    <dbReference type="NCBI Taxonomy" id="1671"/>
    <lineage>
        <taxon>Bacteria</taxon>
        <taxon>Bacillati</taxon>
        <taxon>Actinomycetota</taxon>
        <taxon>Actinomycetes</taxon>
        <taxon>Micrococcales</taxon>
        <taxon>Micrococcaceae</taxon>
        <taxon>Pseudarthrobacter</taxon>
    </lineage>
</organism>
<proteinExistence type="predicted"/>
<sequence>MRRPSCCLSRHGHDSPSSLRCVCTSDTNGTVWVGGGTTTCFHGTATI</sequence>
<dbReference type="EMBL" id="JAVDWN010000005">
    <property type="protein sequence ID" value="MDR7163770.1"/>
    <property type="molecule type" value="Genomic_DNA"/>
</dbReference>
<gene>
    <name evidence="1" type="ORF">J2X12_001785</name>
</gene>